<dbReference type="Proteomes" id="UP000320496">
    <property type="component" value="Chromosome"/>
</dbReference>
<proteinExistence type="predicted"/>
<dbReference type="KEGG" id="mri:Mal4_25520"/>
<sequence precursor="true">MFGKLLTCRSIVCTLAVTLAALADAPHLSAETSEAQPGNVLIIVGPSSHPAGTHEVTAGARLLSHCLENAENVEGLSVAVSEGWPEDDSVVQKAATFVFTGDTFPAERLPQSDIVMQRLGTAMNRGAGIVCIHYATGLRDEDVADDGDHPLLHWTGGYFATRCRHHQSIARIWTATIEPGGAEHPVNRGWKPFTLHDEPYINNYFGPNGPAANVTPLAVSMLPPDNPQREIVSWAVERGDGGRGMGVVMPHFFRSWKNEDLRKLILNGIVWTAQVEVPAEGVKTTLPDLATFSPGAVEPKPRR</sequence>
<dbReference type="Gene3D" id="3.40.50.880">
    <property type="match status" value="1"/>
</dbReference>
<feature type="chain" id="PRO_5022049143" evidence="1">
    <location>
        <begin position="24"/>
        <end position="303"/>
    </location>
</feature>
<dbReference type="Pfam" id="PF06283">
    <property type="entry name" value="ThuA"/>
    <property type="match status" value="1"/>
</dbReference>
<feature type="domain" description="ThuA-like" evidence="2">
    <location>
        <begin position="64"/>
        <end position="272"/>
    </location>
</feature>
<keyword evidence="4" id="KW-1185">Reference proteome</keyword>
<evidence type="ECO:0000313" key="4">
    <source>
        <dbReference type="Proteomes" id="UP000320496"/>
    </source>
</evidence>
<dbReference type="AlphaFoldDB" id="A0A517Z6W8"/>
<dbReference type="RefSeq" id="WP_145369532.1">
    <property type="nucleotide sequence ID" value="NZ_CP036275.1"/>
</dbReference>
<evidence type="ECO:0000259" key="2">
    <source>
        <dbReference type="Pfam" id="PF06283"/>
    </source>
</evidence>
<gene>
    <name evidence="3" type="ORF">Mal4_25520</name>
</gene>
<dbReference type="EMBL" id="CP036275">
    <property type="protein sequence ID" value="QDU38227.1"/>
    <property type="molecule type" value="Genomic_DNA"/>
</dbReference>
<keyword evidence="1" id="KW-0732">Signal</keyword>
<protein>
    <submittedName>
        <fullName evidence="3">Trehalose utilization</fullName>
    </submittedName>
</protein>
<dbReference type="InterPro" id="IPR029062">
    <property type="entry name" value="Class_I_gatase-like"/>
</dbReference>
<dbReference type="InterPro" id="IPR029010">
    <property type="entry name" value="ThuA-like"/>
</dbReference>
<evidence type="ECO:0000256" key="1">
    <source>
        <dbReference type="SAM" id="SignalP"/>
    </source>
</evidence>
<dbReference type="OrthoDB" id="251914at2"/>
<feature type="signal peptide" evidence="1">
    <location>
        <begin position="1"/>
        <end position="23"/>
    </location>
</feature>
<dbReference type="SUPFAM" id="SSF52317">
    <property type="entry name" value="Class I glutamine amidotransferase-like"/>
    <property type="match status" value="1"/>
</dbReference>
<accession>A0A517Z6W8</accession>
<evidence type="ECO:0000313" key="3">
    <source>
        <dbReference type="EMBL" id="QDU38227.1"/>
    </source>
</evidence>
<reference evidence="3 4" key="1">
    <citation type="submission" date="2019-02" db="EMBL/GenBank/DDBJ databases">
        <title>Deep-cultivation of Planctomycetes and their phenomic and genomic characterization uncovers novel biology.</title>
        <authorList>
            <person name="Wiegand S."/>
            <person name="Jogler M."/>
            <person name="Boedeker C."/>
            <person name="Pinto D."/>
            <person name="Vollmers J."/>
            <person name="Rivas-Marin E."/>
            <person name="Kohn T."/>
            <person name="Peeters S.H."/>
            <person name="Heuer A."/>
            <person name="Rast P."/>
            <person name="Oberbeckmann S."/>
            <person name="Bunk B."/>
            <person name="Jeske O."/>
            <person name="Meyerdierks A."/>
            <person name="Storesund J.E."/>
            <person name="Kallscheuer N."/>
            <person name="Luecker S."/>
            <person name="Lage O.M."/>
            <person name="Pohl T."/>
            <person name="Merkel B.J."/>
            <person name="Hornburger P."/>
            <person name="Mueller R.-W."/>
            <person name="Bruemmer F."/>
            <person name="Labrenz M."/>
            <person name="Spormann A.M."/>
            <person name="Op den Camp H."/>
            <person name="Overmann J."/>
            <person name="Amann R."/>
            <person name="Jetten M.S.M."/>
            <person name="Mascher T."/>
            <person name="Medema M.H."/>
            <person name="Devos D.P."/>
            <person name="Kaster A.-K."/>
            <person name="Ovreas L."/>
            <person name="Rohde M."/>
            <person name="Galperin M.Y."/>
            <person name="Jogler C."/>
        </authorList>
    </citation>
    <scope>NUCLEOTIDE SEQUENCE [LARGE SCALE GENOMIC DNA]</scope>
    <source>
        <strain evidence="3 4">Mal4</strain>
    </source>
</reference>
<name>A0A517Z6W8_9PLAN</name>
<organism evidence="3 4">
    <name type="scientific">Maioricimonas rarisocia</name>
    <dbReference type="NCBI Taxonomy" id="2528026"/>
    <lineage>
        <taxon>Bacteria</taxon>
        <taxon>Pseudomonadati</taxon>
        <taxon>Planctomycetota</taxon>
        <taxon>Planctomycetia</taxon>
        <taxon>Planctomycetales</taxon>
        <taxon>Planctomycetaceae</taxon>
        <taxon>Maioricimonas</taxon>
    </lineage>
</organism>